<dbReference type="AlphaFoldDB" id="A0A7J6X9F6"/>
<dbReference type="EMBL" id="JABWDY010003193">
    <property type="protein sequence ID" value="KAF5206093.1"/>
    <property type="molecule type" value="Genomic_DNA"/>
</dbReference>
<name>A0A7J6X9F6_THATH</name>
<sequence>MIDALEPIRKKTFRQMKILDVPGPPSFQDEFSASLGRKEDYMSRQASEMASLRETMASQGRDLQYATDCVRGLRHLSLLASSGRIAR</sequence>
<proteinExistence type="predicted"/>
<accession>A0A7J6X9F6</accession>
<keyword evidence="2" id="KW-1185">Reference proteome</keyword>
<organism evidence="1 2">
    <name type="scientific">Thalictrum thalictroides</name>
    <name type="common">Rue-anemone</name>
    <name type="synonym">Anemone thalictroides</name>
    <dbReference type="NCBI Taxonomy" id="46969"/>
    <lineage>
        <taxon>Eukaryota</taxon>
        <taxon>Viridiplantae</taxon>
        <taxon>Streptophyta</taxon>
        <taxon>Embryophyta</taxon>
        <taxon>Tracheophyta</taxon>
        <taxon>Spermatophyta</taxon>
        <taxon>Magnoliopsida</taxon>
        <taxon>Ranunculales</taxon>
        <taxon>Ranunculaceae</taxon>
        <taxon>Thalictroideae</taxon>
        <taxon>Thalictrum</taxon>
    </lineage>
</organism>
<gene>
    <name evidence="1" type="ORF">FRX31_004320</name>
</gene>
<evidence type="ECO:0000313" key="2">
    <source>
        <dbReference type="Proteomes" id="UP000554482"/>
    </source>
</evidence>
<reference evidence="1 2" key="1">
    <citation type="submission" date="2020-06" db="EMBL/GenBank/DDBJ databases">
        <title>Transcriptomic and genomic resources for Thalictrum thalictroides and T. hernandezii: Facilitating candidate gene discovery in an emerging model plant lineage.</title>
        <authorList>
            <person name="Arias T."/>
            <person name="Riano-Pachon D.M."/>
            <person name="Di Stilio V.S."/>
        </authorList>
    </citation>
    <scope>NUCLEOTIDE SEQUENCE [LARGE SCALE GENOMIC DNA]</scope>
    <source>
        <strain evidence="2">cv. WT478/WT964</strain>
        <tissue evidence="1">Leaves</tissue>
    </source>
</reference>
<comment type="caution">
    <text evidence="1">The sequence shown here is derived from an EMBL/GenBank/DDBJ whole genome shotgun (WGS) entry which is preliminary data.</text>
</comment>
<dbReference type="Proteomes" id="UP000554482">
    <property type="component" value="Unassembled WGS sequence"/>
</dbReference>
<evidence type="ECO:0000313" key="1">
    <source>
        <dbReference type="EMBL" id="KAF5206093.1"/>
    </source>
</evidence>
<protein>
    <submittedName>
        <fullName evidence="1">Uncharacterized protein</fullName>
    </submittedName>
</protein>